<keyword evidence="6" id="KW-1185">Reference proteome</keyword>
<keyword evidence="3" id="KW-0804">Transcription</keyword>
<dbReference type="InterPro" id="IPR003313">
    <property type="entry name" value="AraC-bd"/>
</dbReference>
<keyword evidence="2" id="KW-0238">DNA-binding</keyword>
<dbReference type="PROSITE" id="PS00041">
    <property type="entry name" value="HTH_ARAC_FAMILY_1"/>
    <property type="match status" value="1"/>
</dbReference>
<dbReference type="GO" id="GO:0003700">
    <property type="term" value="F:DNA-binding transcription factor activity"/>
    <property type="evidence" value="ECO:0007669"/>
    <property type="project" value="InterPro"/>
</dbReference>
<dbReference type="Proteomes" id="UP000076927">
    <property type="component" value="Chromosome"/>
</dbReference>
<sequence length="282" mass="32003">MKQLPIPQMSGSLRLSGGHIAYAPAEWSYHKHQHPTYELLYCLEGRATEWINGNSVSLSEGDWLYLNRGVMHSTMTEPDSVFTYFTVHFDMEDEGMKSALSRCSYWCFPDGDTGMAAQLTELRRVLEDGEEADTNLNVRKLRIQSVITTLVAELLLVLEKAEPGPELSGASRKDTELAHTIEKLLTEAVFTSETIESIAKRLYISRNHCTAIFLKVYGIAPHRYLSLMKLKKAKELILRSDDSLESIGERLGFSCASSFSRQFRRWTGHAPAVLRRTDKPRR</sequence>
<accession>A0A172TF23</accession>
<dbReference type="GO" id="GO:0043565">
    <property type="term" value="F:sequence-specific DNA binding"/>
    <property type="evidence" value="ECO:0007669"/>
    <property type="project" value="InterPro"/>
</dbReference>
<evidence type="ECO:0000256" key="3">
    <source>
        <dbReference type="ARBA" id="ARBA00023163"/>
    </source>
</evidence>
<dbReference type="Pfam" id="PF02311">
    <property type="entry name" value="AraC_binding"/>
    <property type="match status" value="1"/>
</dbReference>
<dbReference type="Pfam" id="PF12833">
    <property type="entry name" value="HTH_18"/>
    <property type="match status" value="1"/>
</dbReference>
<dbReference type="InterPro" id="IPR014710">
    <property type="entry name" value="RmlC-like_jellyroll"/>
</dbReference>
<proteinExistence type="predicted"/>
<dbReference type="PROSITE" id="PS01124">
    <property type="entry name" value="HTH_ARAC_FAMILY_2"/>
    <property type="match status" value="1"/>
</dbReference>
<protein>
    <recommendedName>
        <fullName evidence="4">HTH araC/xylS-type domain-containing protein</fullName>
    </recommendedName>
</protein>
<dbReference type="KEGG" id="pswu:SY83_04055"/>
<dbReference type="Gene3D" id="1.10.10.60">
    <property type="entry name" value="Homeodomain-like"/>
    <property type="match status" value="2"/>
</dbReference>
<dbReference type="InterPro" id="IPR018060">
    <property type="entry name" value="HTH_AraC"/>
</dbReference>
<dbReference type="AlphaFoldDB" id="A0A172TF23"/>
<dbReference type="STRING" id="1178515.SY83_04055"/>
<reference evidence="5 6" key="1">
    <citation type="submission" date="2015-01" db="EMBL/GenBank/DDBJ databases">
        <title>Paenibacillus swuensis/DY6/whole genome sequencing.</title>
        <authorList>
            <person name="Kim M.K."/>
            <person name="Srinivasan S."/>
            <person name="Lee J.-J."/>
        </authorList>
    </citation>
    <scope>NUCLEOTIDE SEQUENCE [LARGE SCALE GENOMIC DNA]</scope>
    <source>
        <strain evidence="5 6">DY6</strain>
    </source>
</reference>
<keyword evidence="1" id="KW-0805">Transcription regulation</keyword>
<dbReference type="SUPFAM" id="SSF46689">
    <property type="entry name" value="Homeodomain-like"/>
    <property type="match status" value="1"/>
</dbReference>
<dbReference type="PATRIC" id="fig|1178515.4.peg.807"/>
<dbReference type="PANTHER" id="PTHR43280:SF2">
    <property type="entry name" value="HTH-TYPE TRANSCRIPTIONAL REGULATOR EXSA"/>
    <property type="match status" value="1"/>
</dbReference>
<evidence type="ECO:0000259" key="4">
    <source>
        <dbReference type="PROSITE" id="PS01124"/>
    </source>
</evidence>
<dbReference type="InterPro" id="IPR018062">
    <property type="entry name" value="HTH_AraC-typ_CS"/>
</dbReference>
<dbReference type="PANTHER" id="PTHR43280">
    <property type="entry name" value="ARAC-FAMILY TRANSCRIPTIONAL REGULATOR"/>
    <property type="match status" value="1"/>
</dbReference>
<evidence type="ECO:0000313" key="6">
    <source>
        <dbReference type="Proteomes" id="UP000076927"/>
    </source>
</evidence>
<gene>
    <name evidence="5" type="ORF">SY83_04055</name>
</gene>
<evidence type="ECO:0000313" key="5">
    <source>
        <dbReference type="EMBL" id="ANE45610.1"/>
    </source>
</evidence>
<feature type="domain" description="HTH araC/xylS-type" evidence="4">
    <location>
        <begin position="175"/>
        <end position="277"/>
    </location>
</feature>
<dbReference type="SMART" id="SM00342">
    <property type="entry name" value="HTH_ARAC"/>
    <property type="match status" value="1"/>
</dbReference>
<dbReference type="SUPFAM" id="SSF51215">
    <property type="entry name" value="Regulatory protein AraC"/>
    <property type="match status" value="1"/>
</dbReference>
<evidence type="ECO:0000256" key="2">
    <source>
        <dbReference type="ARBA" id="ARBA00023125"/>
    </source>
</evidence>
<dbReference type="EMBL" id="CP011388">
    <property type="protein sequence ID" value="ANE45610.1"/>
    <property type="molecule type" value="Genomic_DNA"/>
</dbReference>
<dbReference type="InterPro" id="IPR009057">
    <property type="entry name" value="Homeodomain-like_sf"/>
</dbReference>
<dbReference type="OrthoDB" id="1975977at2"/>
<dbReference type="RefSeq" id="WP_068604486.1">
    <property type="nucleotide sequence ID" value="NZ_CP011388.1"/>
</dbReference>
<dbReference type="Gene3D" id="2.60.120.10">
    <property type="entry name" value="Jelly Rolls"/>
    <property type="match status" value="1"/>
</dbReference>
<evidence type="ECO:0000256" key="1">
    <source>
        <dbReference type="ARBA" id="ARBA00023015"/>
    </source>
</evidence>
<dbReference type="InterPro" id="IPR037923">
    <property type="entry name" value="HTH-like"/>
</dbReference>
<name>A0A172TF23_9BACL</name>
<organism evidence="5 6">
    <name type="scientific">Paenibacillus swuensis</name>
    <dbReference type="NCBI Taxonomy" id="1178515"/>
    <lineage>
        <taxon>Bacteria</taxon>
        <taxon>Bacillati</taxon>
        <taxon>Bacillota</taxon>
        <taxon>Bacilli</taxon>
        <taxon>Bacillales</taxon>
        <taxon>Paenibacillaceae</taxon>
        <taxon>Paenibacillus</taxon>
    </lineage>
</organism>